<accession>A0A1N6GUU2</accession>
<organism evidence="7 8">
    <name type="scientific">Vannielia litorea</name>
    <dbReference type="NCBI Taxonomy" id="1217970"/>
    <lineage>
        <taxon>Bacteria</taxon>
        <taxon>Pseudomonadati</taxon>
        <taxon>Pseudomonadota</taxon>
        <taxon>Alphaproteobacteria</taxon>
        <taxon>Rhodobacterales</taxon>
        <taxon>Paracoccaceae</taxon>
        <taxon>Vannielia</taxon>
    </lineage>
</organism>
<name>A0A1N6GUU2_9RHOB</name>
<evidence type="ECO:0000256" key="3">
    <source>
        <dbReference type="ARBA" id="ARBA00022448"/>
    </source>
</evidence>
<comment type="subcellular location">
    <subcellularLocation>
        <location evidence="1">Cell inner membrane</location>
        <topology evidence="1">Peripheral membrane protein</topology>
    </subcellularLocation>
</comment>
<dbReference type="GO" id="GO:0055085">
    <property type="term" value="P:transmembrane transport"/>
    <property type="evidence" value="ECO:0007669"/>
    <property type="project" value="UniProtKB-ARBA"/>
</dbReference>
<dbReference type="SUPFAM" id="SSF52540">
    <property type="entry name" value="P-loop containing nucleoside triphosphate hydrolases"/>
    <property type="match status" value="1"/>
</dbReference>
<dbReference type="InterPro" id="IPR017871">
    <property type="entry name" value="ABC_transporter-like_CS"/>
</dbReference>
<dbReference type="FunFam" id="3.40.50.300:FF:000016">
    <property type="entry name" value="Oligopeptide ABC transporter ATP-binding component"/>
    <property type="match status" value="1"/>
</dbReference>
<feature type="domain" description="ABC transporter" evidence="6">
    <location>
        <begin position="17"/>
        <end position="267"/>
    </location>
</feature>
<sequence>MNMIPRTHSQEAAQEVLRVEDLEKHYPIRGGFLSRTDLAIQAVNGVSFSLRRGETLGIVGESGCGKSTVCRTVMKLTEPTGGRIFSMGHDITDLTRAQMRPHRRNLQMVFQDPMSSLNPRMTAEEIVAEPMQVHGTLRGAAARKRVAELLGKVGIARASLGKYPHEFSGGQRQRIAIARALALDPSVIVCDEAVSALDVSIQAQILNLFKELQQDLGLAYLFISHDLAVMEYLCDRVAVMYLGRIVEIAEVARIFSEPKHPYTRALLSSVPRPDPDHDRSGRVVLTGEVPSPIRPPSGCYFRTRCAHATAHCAEVPPPLRTMGPKEKVACHLHDPEARQKMLG</sequence>
<dbReference type="NCBIfam" id="TIGR01727">
    <property type="entry name" value="oligo_HPY"/>
    <property type="match status" value="1"/>
</dbReference>
<evidence type="ECO:0000256" key="1">
    <source>
        <dbReference type="ARBA" id="ARBA00004417"/>
    </source>
</evidence>
<evidence type="ECO:0000256" key="5">
    <source>
        <dbReference type="ARBA" id="ARBA00022840"/>
    </source>
</evidence>
<evidence type="ECO:0000313" key="8">
    <source>
        <dbReference type="Proteomes" id="UP000184932"/>
    </source>
</evidence>
<gene>
    <name evidence="7" type="ORF">SAMN05444002_2802</name>
</gene>
<dbReference type="Pfam" id="PF08352">
    <property type="entry name" value="oligo_HPY"/>
    <property type="match status" value="1"/>
</dbReference>
<dbReference type="InterPro" id="IPR003593">
    <property type="entry name" value="AAA+_ATPase"/>
</dbReference>
<proteinExistence type="inferred from homology"/>
<dbReference type="InterPro" id="IPR013563">
    <property type="entry name" value="Oligopep_ABC_C"/>
</dbReference>
<evidence type="ECO:0000259" key="6">
    <source>
        <dbReference type="PROSITE" id="PS50893"/>
    </source>
</evidence>
<dbReference type="PANTHER" id="PTHR43776">
    <property type="entry name" value="TRANSPORT ATP-BINDING PROTEIN"/>
    <property type="match status" value="1"/>
</dbReference>
<dbReference type="InterPro" id="IPR003439">
    <property type="entry name" value="ABC_transporter-like_ATP-bd"/>
</dbReference>
<evidence type="ECO:0000256" key="4">
    <source>
        <dbReference type="ARBA" id="ARBA00022741"/>
    </source>
</evidence>
<keyword evidence="5 7" id="KW-0067">ATP-binding</keyword>
<dbReference type="STRING" id="1217970.SAMN05444002_2802"/>
<dbReference type="Gene3D" id="3.40.50.300">
    <property type="entry name" value="P-loop containing nucleotide triphosphate hydrolases"/>
    <property type="match status" value="1"/>
</dbReference>
<dbReference type="InterPro" id="IPR050319">
    <property type="entry name" value="ABC_transp_ATP-bind"/>
</dbReference>
<reference evidence="8" key="1">
    <citation type="submission" date="2016-11" db="EMBL/GenBank/DDBJ databases">
        <authorList>
            <person name="Varghese N."/>
            <person name="Submissions S."/>
        </authorList>
    </citation>
    <scope>NUCLEOTIDE SEQUENCE [LARGE SCALE GENOMIC DNA]</scope>
    <source>
        <strain evidence="8">DSM 29440</strain>
    </source>
</reference>
<dbReference type="Pfam" id="PF00005">
    <property type="entry name" value="ABC_tran"/>
    <property type="match status" value="1"/>
</dbReference>
<evidence type="ECO:0000313" key="7">
    <source>
        <dbReference type="EMBL" id="SIO11330.1"/>
    </source>
</evidence>
<dbReference type="EMBL" id="FSRL01000001">
    <property type="protein sequence ID" value="SIO11330.1"/>
    <property type="molecule type" value="Genomic_DNA"/>
</dbReference>
<dbReference type="GO" id="GO:0005524">
    <property type="term" value="F:ATP binding"/>
    <property type="evidence" value="ECO:0007669"/>
    <property type="project" value="UniProtKB-KW"/>
</dbReference>
<keyword evidence="4" id="KW-0547">Nucleotide-binding</keyword>
<dbReference type="PANTHER" id="PTHR43776:SF7">
    <property type="entry name" value="D,D-DIPEPTIDE TRANSPORT ATP-BINDING PROTEIN DDPF-RELATED"/>
    <property type="match status" value="1"/>
</dbReference>
<dbReference type="PROSITE" id="PS00211">
    <property type="entry name" value="ABC_TRANSPORTER_1"/>
    <property type="match status" value="1"/>
</dbReference>
<dbReference type="GO" id="GO:0005886">
    <property type="term" value="C:plasma membrane"/>
    <property type="evidence" value="ECO:0007669"/>
    <property type="project" value="UniProtKB-SubCell"/>
</dbReference>
<keyword evidence="8" id="KW-1185">Reference proteome</keyword>
<dbReference type="InterPro" id="IPR027417">
    <property type="entry name" value="P-loop_NTPase"/>
</dbReference>
<protein>
    <submittedName>
        <fullName evidence="7">Oligopeptide transport system ATP-binding protein</fullName>
    </submittedName>
</protein>
<keyword evidence="3" id="KW-0813">Transport</keyword>
<dbReference type="GO" id="GO:0016887">
    <property type="term" value="F:ATP hydrolysis activity"/>
    <property type="evidence" value="ECO:0007669"/>
    <property type="project" value="InterPro"/>
</dbReference>
<evidence type="ECO:0000256" key="2">
    <source>
        <dbReference type="ARBA" id="ARBA00005417"/>
    </source>
</evidence>
<dbReference type="PROSITE" id="PS50893">
    <property type="entry name" value="ABC_TRANSPORTER_2"/>
    <property type="match status" value="1"/>
</dbReference>
<dbReference type="AlphaFoldDB" id="A0A1N6GUU2"/>
<dbReference type="SMART" id="SM00382">
    <property type="entry name" value="AAA"/>
    <property type="match status" value="1"/>
</dbReference>
<dbReference type="Proteomes" id="UP000184932">
    <property type="component" value="Unassembled WGS sequence"/>
</dbReference>
<dbReference type="NCBIfam" id="NF008453">
    <property type="entry name" value="PRK11308.1"/>
    <property type="match status" value="1"/>
</dbReference>
<dbReference type="GO" id="GO:0015833">
    <property type="term" value="P:peptide transport"/>
    <property type="evidence" value="ECO:0007669"/>
    <property type="project" value="InterPro"/>
</dbReference>
<comment type="similarity">
    <text evidence="2">Belongs to the ABC transporter superfamily.</text>
</comment>
<dbReference type="CDD" id="cd03257">
    <property type="entry name" value="ABC_NikE_OppD_transporters"/>
    <property type="match status" value="1"/>
</dbReference>